<keyword evidence="7 8" id="KW-0472">Membrane</keyword>
<dbReference type="Proteomes" id="UP000184501">
    <property type="component" value="Unassembled WGS sequence"/>
</dbReference>
<organism evidence="10 11">
    <name type="scientific">Streptoalloteichus hindustanus</name>
    <dbReference type="NCBI Taxonomy" id="2017"/>
    <lineage>
        <taxon>Bacteria</taxon>
        <taxon>Bacillati</taxon>
        <taxon>Actinomycetota</taxon>
        <taxon>Actinomycetes</taxon>
        <taxon>Pseudonocardiales</taxon>
        <taxon>Pseudonocardiaceae</taxon>
        <taxon>Streptoalloteichus</taxon>
    </lineage>
</organism>
<dbReference type="GO" id="GO:0022857">
    <property type="term" value="F:transmembrane transporter activity"/>
    <property type="evidence" value="ECO:0007669"/>
    <property type="project" value="InterPro"/>
</dbReference>
<reference evidence="10 11" key="1">
    <citation type="submission" date="2016-11" db="EMBL/GenBank/DDBJ databases">
        <authorList>
            <person name="Jaros S."/>
            <person name="Januszkiewicz K."/>
            <person name="Wedrychowicz H."/>
        </authorList>
    </citation>
    <scope>NUCLEOTIDE SEQUENCE [LARGE SCALE GENOMIC DNA]</scope>
    <source>
        <strain evidence="10 11">DSM 44523</strain>
    </source>
</reference>
<dbReference type="GO" id="GO:0005886">
    <property type="term" value="C:plasma membrane"/>
    <property type="evidence" value="ECO:0007669"/>
    <property type="project" value="UniProtKB-SubCell"/>
</dbReference>
<comment type="subcellular location">
    <subcellularLocation>
        <location evidence="1">Cell membrane</location>
        <topology evidence="1">Multi-pass membrane protein</topology>
    </subcellularLocation>
</comment>
<evidence type="ECO:0000256" key="6">
    <source>
        <dbReference type="ARBA" id="ARBA00022989"/>
    </source>
</evidence>
<dbReference type="NCBIfam" id="TIGR00711">
    <property type="entry name" value="efflux_EmrB"/>
    <property type="match status" value="1"/>
</dbReference>
<keyword evidence="11" id="KW-1185">Reference proteome</keyword>
<feature type="transmembrane region" description="Helical" evidence="8">
    <location>
        <begin position="270"/>
        <end position="293"/>
    </location>
</feature>
<feature type="transmembrane region" description="Helical" evidence="8">
    <location>
        <begin position="143"/>
        <end position="165"/>
    </location>
</feature>
<feature type="transmembrane region" description="Helical" evidence="8">
    <location>
        <begin position="396"/>
        <end position="417"/>
    </location>
</feature>
<feature type="transmembrane region" description="Helical" evidence="8">
    <location>
        <begin position="86"/>
        <end position="104"/>
    </location>
</feature>
<dbReference type="PANTHER" id="PTHR42718">
    <property type="entry name" value="MAJOR FACILITATOR SUPERFAMILY MULTIDRUG TRANSPORTER MFSC"/>
    <property type="match status" value="1"/>
</dbReference>
<keyword evidence="5 8" id="KW-0812">Transmembrane</keyword>
<name>A0A1M5EWB5_STRHI</name>
<evidence type="ECO:0000256" key="8">
    <source>
        <dbReference type="SAM" id="Phobius"/>
    </source>
</evidence>
<dbReference type="InterPro" id="IPR036259">
    <property type="entry name" value="MFS_trans_sf"/>
</dbReference>
<dbReference type="Gene3D" id="1.20.1250.20">
    <property type="entry name" value="MFS general substrate transporter like domains"/>
    <property type="match status" value="1"/>
</dbReference>
<evidence type="ECO:0000259" key="9">
    <source>
        <dbReference type="PROSITE" id="PS50850"/>
    </source>
</evidence>
<feature type="transmembrane region" description="Helical" evidence="8">
    <location>
        <begin position="331"/>
        <end position="349"/>
    </location>
</feature>
<feature type="transmembrane region" description="Helical" evidence="8">
    <location>
        <begin position="231"/>
        <end position="249"/>
    </location>
</feature>
<accession>A0A1M5EWB5</accession>
<dbReference type="SUPFAM" id="SSF103473">
    <property type="entry name" value="MFS general substrate transporter"/>
    <property type="match status" value="1"/>
</dbReference>
<evidence type="ECO:0000313" key="11">
    <source>
        <dbReference type="Proteomes" id="UP000184501"/>
    </source>
</evidence>
<dbReference type="InterPro" id="IPR011701">
    <property type="entry name" value="MFS"/>
</dbReference>
<feature type="transmembrane region" description="Helical" evidence="8">
    <location>
        <begin position="299"/>
        <end position="319"/>
    </location>
</feature>
<dbReference type="PROSITE" id="PS50850">
    <property type="entry name" value="MFS"/>
    <property type="match status" value="1"/>
</dbReference>
<dbReference type="PANTHER" id="PTHR42718:SF9">
    <property type="entry name" value="MAJOR FACILITATOR SUPERFAMILY MULTIDRUG TRANSPORTER MFSC"/>
    <property type="match status" value="1"/>
</dbReference>
<dbReference type="PRINTS" id="PR01036">
    <property type="entry name" value="TCRTETB"/>
</dbReference>
<evidence type="ECO:0000256" key="5">
    <source>
        <dbReference type="ARBA" id="ARBA00022692"/>
    </source>
</evidence>
<evidence type="ECO:0000256" key="7">
    <source>
        <dbReference type="ARBA" id="ARBA00023136"/>
    </source>
</evidence>
<feature type="transmembrane region" description="Helical" evidence="8">
    <location>
        <begin position="437"/>
        <end position="456"/>
    </location>
</feature>
<comment type="similarity">
    <text evidence="2">Belongs to the major facilitator superfamily. EmrB family.</text>
</comment>
<feature type="transmembrane region" description="Helical" evidence="8">
    <location>
        <begin position="171"/>
        <end position="192"/>
    </location>
</feature>
<keyword evidence="4" id="KW-1003">Cell membrane</keyword>
<proteinExistence type="inferred from homology"/>
<evidence type="ECO:0000256" key="3">
    <source>
        <dbReference type="ARBA" id="ARBA00022448"/>
    </source>
</evidence>
<evidence type="ECO:0000256" key="1">
    <source>
        <dbReference type="ARBA" id="ARBA00004651"/>
    </source>
</evidence>
<dbReference type="AlphaFoldDB" id="A0A1M5EWB5"/>
<dbReference type="EMBL" id="FQVN01000005">
    <property type="protein sequence ID" value="SHF83530.1"/>
    <property type="molecule type" value="Genomic_DNA"/>
</dbReference>
<protein>
    <submittedName>
        <fullName evidence="10">Drug resistance transporter, EmrB/QacA subfamily</fullName>
    </submittedName>
</protein>
<dbReference type="CDD" id="cd17503">
    <property type="entry name" value="MFS_LmrB_MDR_like"/>
    <property type="match status" value="1"/>
</dbReference>
<gene>
    <name evidence="10" type="ORF">SAMN05444320_105168</name>
</gene>
<feature type="transmembrane region" description="Helical" evidence="8">
    <location>
        <begin position="204"/>
        <end position="225"/>
    </location>
</feature>
<dbReference type="Gene3D" id="1.20.1720.10">
    <property type="entry name" value="Multidrug resistance protein D"/>
    <property type="match status" value="1"/>
</dbReference>
<feature type="transmembrane region" description="Helical" evidence="8">
    <location>
        <begin position="361"/>
        <end position="384"/>
    </location>
</feature>
<evidence type="ECO:0000256" key="2">
    <source>
        <dbReference type="ARBA" id="ARBA00008537"/>
    </source>
</evidence>
<dbReference type="Pfam" id="PF07690">
    <property type="entry name" value="MFS_1"/>
    <property type="match status" value="1"/>
</dbReference>
<keyword evidence="3" id="KW-0813">Transport</keyword>
<feature type="transmembrane region" description="Helical" evidence="8">
    <location>
        <begin position="54"/>
        <end position="74"/>
    </location>
</feature>
<dbReference type="InterPro" id="IPR020846">
    <property type="entry name" value="MFS_dom"/>
</dbReference>
<sequence length="468" mass="48269">MGTTPGAAGSRLDPDVLELGVAVVVGSIAALLDMTMVTVALAELARGFDASVTSVQWVSAAYLLAVAVVIPVTGRLVERFGARRTWSFALVAFLVGSVLCGLAWSIGSLIAFRAVQGLGGGMMAPLSMMIMARAVPPEQRGRVMAVVAVPGQLAPIVGPLLGGLAVDSVGWRWIFFVNVPVCLVALLLARRVPDGPVSERGARWLDLTGLLLLCPALALVVYGLSATRGRLPLLVVGAVLLVAFAAHALRARAVAPLLDLRLFAHRPFAAASALNFLSRFSIFGVLFLMPLYFQQARGHSALVAGLLLAPQSLGTMLALPQVGRLADRFGARLVVLVGAAITAVAALAYTRVGADTSDLVLGLSLLLSGVGVAAVTVPVSAAAYEGLPPTSIPGATSAVITVQTVGASVGAAVLASILHGRMAQHPGNPADAFADTFVWVLVLTLLTVVPTLLLPLRRGEKGKPVPSR</sequence>
<feature type="transmembrane region" description="Helical" evidence="8">
    <location>
        <begin position="19"/>
        <end position="42"/>
    </location>
</feature>
<keyword evidence="6 8" id="KW-1133">Transmembrane helix</keyword>
<evidence type="ECO:0000256" key="4">
    <source>
        <dbReference type="ARBA" id="ARBA00022475"/>
    </source>
</evidence>
<dbReference type="InterPro" id="IPR004638">
    <property type="entry name" value="EmrB-like"/>
</dbReference>
<feature type="domain" description="Major facilitator superfamily (MFS) profile" evidence="9">
    <location>
        <begin position="19"/>
        <end position="459"/>
    </location>
</feature>
<evidence type="ECO:0000313" key="10">
    <source>
        <dbReference type="EMBL" id="SHF83530.1"/>
    </source>
</evidence>